<accession>I0GRZ8</accession>
<reference evidence="1 2" key="1">
    <citation type="submission" date="2011-10" db="EMBL/GenBank/DDBJ databases">
        <title>Whole genome sequence of Selenomonas ruminantium subsp. lactilytica TAM6421.</title>
        <authorList>
            <person name="Oguchi A."/>
            <person name="Ankai A."/>
            <person name="Kaneko J."/>
            <person name="Yamada-Narita S."/>
            <person name="Fukui S."/>
            <person name="Takahashi M."/>
            <person name="Onodera T."/>
            <person name="Kojima S."/>
            <person name="Fushimi T."/>
            <person name="Abe N."/>
            <person name="Kamio Y."/>
            <person name="Yamazaki S."/>
            <person name="Fujita N."/>
        </authorList>
    </citation>
    <scope>NUCLEOTIDE SEQUENCE [LARGE SCALE GENOMIC DNA]</scope>
    <source>
        <strain evidence="2">NBRC 103574 / TAM6421</strain>
    </source>
</reference>
<dbReference type="AlphaFoldDB" id="I0GRZ8"/>
<organism evidence="1 2">
    <name type="scientific">Selenomonas ruminantium subsp. lactilytica (strain NBRC 103574 / TAM6421)</name>
    <dbReference type="NCBI Taxonomy" id="927704"/>
    <lineage>
        <taxon>Bacteria</taxon>
        <taxon>Bacillati</taxon>
        <taxon>Bacillota</taxon>
        <taxon>Negativicutes</taxon>
        <taxon>Selenomonadales</taxon>
        <taxon>Selenomonadaceae</taxon>
        <taxon>Selenomonas</taxon>
    </lineage>
</organism>
<gene>
    <name evidence="1" type="ordered locus">SELR_18270</name>
</gene>
<evidence type="ECO:0000313" key="2">
    <source>
        <dbReference type="Proteomes" id="UP000007887"/>
    </source>
</evidence>
<dbReference type="EMBL" id="AP012292">
    <property type="protein sequence ID" value="BAL83535.1"/>
    <property type="molecule type" value="Genomic_DNA"/>
</dbReference>
<proteinExistence type="predicted"/>
<dbReference type="PATRIC" id="fig|927704.6.peg.1898"/>
<protein>
    <submittedName>
        <fullName evidence="1">Uncharacterized protein</fullName>
    </submittedName>
</protein>
<dbReference type="KEGG" id="sri:SELR_18270"/>
<sequence length="239" mass="28069">MEKNKRFQVYIISSSRYEWGMVTAKNFLDYKHVIRKSQVELYKEHGFDNIVGIDDELINSYTKVYNYIVDNAPEDVVAIVDDDIDHFIYRTKEVEDITDKEVVQAEFERLAQIIYDLDLGLAFGPPNAIPYNYTSEFAWMGIPGAWKIVNRKYIKARMDAKIDRNVDIDYVLQEVLNNRVCIDAKYLCDVAHKDKLTNTTGSLYSKTDIDNSIDMMKLRWGKYFQYDAKKNIPKIRVKR</sequence>
<dbReference type="Proteomes" id="UP000007887">
    <property type="component" value="Chromosome"/>
</dbReference>
<name>I0GRZ8_SELRL</name>
<evidence type="ECO:0000313" key="1">
    <source>
        <dbReference type="EMBL" id="BAL83535.1"/>
    </source>
</evidence>
<dbReference type="HOGENOM" id="CLU_1160436_0_0_9"/>